<evidence type="ECO:0000259" key="3">
    <source>
        <dbReference type="PROSITE" id="PS51371"/>
    </source>
</evidence>
<sequence>MHTIKDVMSRDVQVISPDASIAEAARQMRDGDFGMMPVGANDRMIGSISDRDIAVRAVAEGRGADTKVREVMSDRIRWAYEDEPVERAVAIMGEYQIRRLPIVSRDKRLVGIVALGDLAVRETESEPAAEALCEISEPA</sequence>
<dbReference type="Pfam" id="PF00571">
    <property type="entry name" value="CBS"/>
    <property type="match status" value="2"/>
</dbReference>
<evidence type="ECO:0000313" key="4">
    <source>
        <dbReference type="EMBL" id="MDP9973861.1"/>
    </source>
</evidence>
<dbReference type="PROSITE" id="PS51371">
    <property type="entry name" value="CBS"/>
    <property type="match status" value="2"/>
</dbReference>
<evidence type="ECO:0000313" key="5">
    <source>
        <dbReference type="Proteomes" id="UP001224845"/>
    </source>
</evidence>
<dbReference type="GeneID" id="99717745"/>
<gene>
    <name evidence="4" type="ORF">J2W39_005124</name>
</gene>
<keyword evidence="1 2" id="KW-0129">CBS domain</keyword>
<dbReference type="SUPFAM" id="SSF54631">
    <property type="entry name" value="CBS-domain pair"/>
    <property type="match status" value="1"/>
</dbReference>
<dbReference type="CDD" id="cd04622">
    <property type="entry name" value="CBS_pair_HRP1_like"/>
    <property type="match status" value="1"/>
</dbReference>
<dbReference type="Gene3D" id="3.10.580.10">
    <property type="entry name" value="CBS-domain"/>
    <property type="match status" value="1"/>
</dbReference>
<dbReference type="InterPro" id="IPR051257">
    <property type="entry name" value="Diverse_CBS-Domain"/>
</dbReference>
<dbReference type="AlphaFoldDB" id="A0AAW8EKX7"/>
<dbReference type="Proteomes" id="UP001224845">
    <property type="component" value="Unassembled WGS sequence"/>
</dbReference>
<reference evidence="4" key="1">
    <citation type="submission" date="2023-07" db="EMBL/GenBank/DDBJ databases">
        <title>Sorghum-associated microbial communities from plants grown in Nebraska, USA.</title>
        <authorList>
            <person name="Schachtman D."/>
        </authorList>
    </citation>
    <scope>NUCLEOTIDE SEQUENCE</scope>
    <source>
        <strain evidence="4">DS3315</strain>
    </source>
</reference>
<comment type="caution">
    <text evidence="4">The sequence shown here is derived from an EMBL/GenBank/DDBJ whole genome shotgun (WGS) entry which is preliminary data.</text>
</comment>
<accession>A0AAW8EKX7</accession>
<dbReference type="PANTHER" id="PTHR43080">
    <property type="entry name" value="CBS DOMAIN-CONTAINING PROTEIN CBSX3, MITOCHONDRIAL"/>
    <property type="match status" value="1"/>
</dbReference>
<feature type="domain" description="CBS" evidence="3">
    <location>
        <begin position="72"/>
        <end position="130"/>
    </location>
</feature>
<dbReference type="PANTHER" id="PTHR43080:SF2">
    <property type="entry name" value="CBS DOMAIN-CONTAINING PROTEIN"/>
    <property type="match status" value="1"/>
</dbReference>
<evidence type="ECO:0000256" key="1">
    <source>
        <dbReference type="ARBA" id="ARBA00023122"/>
    </source>
</evidence>
<evidence type="ECO:0000256" key="2">
    <source>
        <dbReference type="PROSITE-ProRule" id="PRU00703"/>
    </source>
</evidence>
<protein>
    <submittedName>
        <fullName evidence="4">CBS domain-containing protein</fullName>
    </submittedName>
</protein>
<feature type="domain" description="CBS" evidence="3">
    <location>
        <begin position="8"/>
        <end position="66"/>
    </location>
</feature>
<dbReference type="SMART" id="SM00116">
    <property type="entry name" value="CBS"/>
    <property type="match status" value="2"/>
</dbReference>
<dbReference type="InterPro" id="IPR046342">
    <property type="entry name" value="CBS_dom_sf"/>
</dbReference>
<organism evidence="4 5">
    <name type="scientific">Variovorax paradoxus</name>
    <dbReference type="NCBI Taxonomy" id="34073"/>
    <lineage>
        <taxon>Bacteria</taxon>
        <taxon>Pseudomonadati</taxon>
        <taxon>Pseudomonadota</taxon>
        <taxon>Betaproteobacteria</taxon>
        <taxon>Burkholderiales</taxon>
        <taxon>Comamonadaceae</taxon>
        <taxon>Variovorax</taxon>
    </lineage>
</organism>
<dbReference type="RefSeq" id="WP_015866352.1">
    <property type="nucleotide sequence ID" value="NZ_CAIGKF010000001.1"/>
</dbReference>
<proteinExistence type="predicted"/>
<dbReference type="InterPro" id="IPR000644">
    <property type="entry name" value="CBS_dom"/>
</dbReference>
<dbReference type="EMBL" id="JAUSRV010000014">
    <property type="protein sequence ID" value="MDP9973861.1"/>
    <property type="molecule type" value="Genomic_DNA"/>
</dbReference>
<name>A0AAW8EKX7_VARPD</name>